<feature type="compositionally biased region" description="Polar residues" evidence="1">
    <location>
        <begin position="502"/>
        <end position="516"/>
    </location>
</feature>
<comment type="caution">
    <text evidence="3">The sequence shown here is derived from an EMBL/GenBank/DDBJ whole genome shotgun (WGS) entry which is preliminary data.</text>
</comment>
<feature type="domain" description="DUF7330" evidence="2">
    <location>
        <begin position="268"/>
        <end position="441"/>
    </location>
</feature>
<dbReference type="EMBL" id="JABELV010000008">
    <property type="protein sequence ID" value="KAG7571339.1"/>
    <property type="molecule type" value="Genomic_DNA"/>
</dbReference>
<name>A0A8K0JRX5_9TREE</name>
<dbReference type="OrthoDB" id="2593559at2759"/>
<feature type="region of interest" description="Disordered" evidence="1">
    <location>
        <begin position="234"/>
        <end position="256"/>
    </location>
</feature>
<keyword evidence="4" id="KW-1185">Reference proteome</keyword>
<reference evidence="3" key="1">
    <citation type="submission" date="2020-04" db="EMBL/GenBank/DDBJ databases">
        <title>Analysis of mating type loci in Filobasidium floriforme.</title>
        <authorList>
            <person name="Nowrousian M."/>
        </authorList>
    </citation>
    <scope>NUCLEOTIDE SEQUENCE</scope>
    <source>
        <strain evidence="3">CBS 6242</strain>
    </source>
</reference>
<feature type="region of interest" description="Disordered" evidence="1">
    <location>
        <begin position="435"/>
        <end position="541"/>
    </location>
</feature>
<dbReference type="AlphaFoldDB" id="A0A8K0JRX5"/>
<proteinExistence type="predicted"/>
<feature type="compositionally biased region" description="Polar residues" evidence="1">
    <location>
        <begin position="99"/>
        <end position="123"/>
    </location>
</feature>
<feature type="region of interest" description="Disordered" evidence="1">
    <location>
        <begin position="1"/>
        <end position="173"/>
    </location>
</feature>
<dbReference type="Pfam" id="PF24016">
    <property type="entry name" value="DUF7330"/>
    <property type="match status" value="1"/>
</dbReference>
<sequence>MLNAQRPRRPSLSTSQPAETTSTTASFRYSTSRPRFSTNPSRRTSGSQEPVPASSAKDGARNMSIDEPQPGWTEGQYPGPPLPARPPGTNLTALPPTPADTSISGHESAKTNDGTSKSSSNTGRAAALSHATTSTDRAAPMELEDSARTSSSRTNRRPLPPRPHPPALDQIPAWEPDVKAHIPPNVTLDSRQAAYAQQGNPPPLLRTAIDARQDPKRDRAGMLRRPAVNGIVVLQEGPKGGGGGSLRGSKDRKGKGKVDILGLGDASRGGIAGEYVLDPSLPFALPEDAVDLSQSRSDLQGGTKRKRGSIDGERPSAIFKTEGGDVDLRLSVVNEETMRGDDMGSSAEDSGKRVKKARVEVNSVRGHIRVDLVKIDKGRTASVEISSRAGNLFIQIPENFRGPIHCSTSAAQPTILLPSMRQRAKILSTHRGETTCYLGTPPAKTRNIPPLLPPRRFSNRLRERPSGSSLTQLPESPQNNQNQNQMYDSPPPMDVDGFRMPSPSQMAHSASSTFIPTSGPGGNVPNPPQRSAGSFNAPLVNGDETPESSLYLSSYMGAITLGIYGLEPEHTFKGATTLSGLVQNLGDIKGEMKRKVREKVGQKVGL</sequence>
<feature type="region of interest" description="Disordered" evidence="1">
    <location>
        <begin position="292"/>
        <end position="318"/>
    </location>
</feature>
<organism evidence="3 4">
    <name type="scientific">Filobasidium floriforme</name>
    <dbReference type="NCBI Taxonomy" id="5210"/>
    <lineage>
        <taxon>Eukaryota</taxon>
        <taxon>Fungi</taxon>
        <taxon>Dikarya</taxon>
        <taxon>Basidiomycota</taxon>
        <taxon>Agaricomycotina</taxon>
        <taxon>Tremellomycetes</taxon>
        <taxon>Filobasidiales</taxon>
        <taxon>Filobasidiaceae</taxon>
        <taxon>Filobasidium</taxon>
    </lineage>
</organism>
<evidence type="ECO:0000313" key="4">
    <source>
        <dbReference type="Proteomes" id="UP000812966"/>
    </source>
</evidence>
<accession>A0A8K0JRX5</accession>
<evidence type="ECO:0000259" key="2">
    <source>
        <dbReference type="Pfam" id="PF24016"/>
    </source>
</evidence>
<feature type="compositionally biased region" description="Polar residues" evidence="1">
    <location>
        <begin position="11"/>
        <end position="48"/>
    </location>
</feature>
<dbReference type="InterPro" id="IPR055754">
    <property type="entry name" value="DUF7330"/>
</dbReference>
<feature type="compositionally biased region" description="Polar residues" evidence="1">
    <location>
        <begin position="466"/>
        <end position="477"/>
    </location>
</feature>
<evidence type="ECO:0000313" key="3">
    <source>
        <dbReference type="EMBL" id="KAG7571339.1"/>
    </source>
</evidence>
<evidence type="ECO:0000256" key="1">
    <source>
        <dbReference type="SAM" id="MobiDB-lite"/>
    </source>
</evidence>
<dbReference type="Proteomes" id="UP000812966">
    <property type="component" value="Unassembled WGS sequence"/>
</dbReference>
<protein>
    <recommendedName>
        <fullName evidence="2">DUF7330 domain-containing protein</fullName>
    </recommendedName>
</protein>
<gene>
    <name evidence="3" type="ORF">FFLO_00691</name>
</gene>